<evidence type="ECO:0000313" key="9">
    <source>
        <dbReference type="Proteomes" id="UP000192906"/>
    </source>
</evidence>
<keyword evidence="4" id="KW-0238">DNA-binding</keyword>
<dbReference type="InterPro" id="IPR039425">
    <property type="entry name" value="RNA_pol_sigma-70-like"/>
</dbReference>
<evidence type="ECO:0000256" key="1">
    <source>
        <dbReference type="ARBA" id="ARBA00010641"/>
    </source>
</evidence>
<sequence>MNANINQIYDNNKSCNAEIFFKENNIRIKNDIGCFLKTKFNYITKYDVEEIFQEVAFKIIKHNYLSKYSSDKSSLNTWLYIISRSVSIDYMRKLQKNYQYIDEYEESPAVDIPKSTITIPKGLLSERQNQVVKMVFWGDMRSVEVAEQLGISPQTVRSIKHQAIAKLRRYFGAETERRIVS</sequence>
<name>A0A1X7CEM8_9BACT</name>
<dbReference type="RefSeq" id="WP_085098575.1">
    <property type="nucleotide sequence ID" value="NZ_FWZU01000001.1"/>
</dbReference>
<dbReference type="Proteomes" id="UP000192906">
    <property type="component" value="Unassembled WGS sequence"/>
</dbReference>
<feature type="domain" description="RNA polymerase sigma-70 region 4" evidence="7">
    <location>
        <begin position="124"/>
        <end position="168"/>
    </location>
</feature>
<keyword evidence="2" id="KW-0805">Transcription regulation</keyword>
<evidence type="ECO:0000256" key="3">
    <source>
        <dbReference type="ARBA" id="ARBA00023082"/>
    </source>
</evidence>
<evidence type="ECO:0000256" key="5">
    <source>
        <dbReference type="ARBA" id="ARBA00023163"/>
    </source>
</evidence>
<dbReference type="InterPro" id="IPR007627">
    <property type="entry name" value="RNA_pol_sigma70_r2"/>
</dbReference>
<dbReference type="PANTHER" id="PTHR43133">
    <property type="entry name" value="RNA POLYMERASE ECF-TYPE SIGMA FACTO"/>
    <property type="match status" value="1"/>
</dbReference>
<dbReference type="InterPro" id="IPR014284">
    <property type="entry name" value="RNA_pol_sigma-70_dom"/>
</dbReference>
<dbReference type="GO" id="GO:0016987">
    <property type="term" value="F:sigma factor activity"/>
    <property type="evidence" value="ECO:0007669"/>
    <property type="project" value="UniProtKB-KW"/>
</dbReference>
<accession>A0A1X7CEM8</accession>
<proteinExistence type="inferred from homology"/>
<feature type="domain" description="RNA polymerase sigma-70 region 2" evidence="6">
    <location>
        <begin position="46"/>
        <end position="95"/>
    </location>
</feature>
<gene>
    <name evidence="8" type="ORF">SAMN06295933_0792</name>
</gene>
<dbReference type="CDD" id="cd06171">
    <property type="entry name" value="Sigma70_r4"/>
    <property type="match status" value="1"/>
</dbReference>
<dbReference type="SUPFAM" id="SSF88659">
    <property type="entry name" value="Sigma3 and sigma4 domains of RNA polymerase sigma factors"/>
    <property type="match status" value="1"/>
</dbReference>
<organism evidence="8 9">
    <name type="scientific">Desulfovibrio gilichinskyi</name>
    <dbReference type="NCBI Taxonomy" id="1519643"/>
    <lineage>
        <taxon>Bacteria</taxon>
        <taxon>Pseudomonadati</taxon>
        <taxon>Thermodesulfobacteriota</taxon>
        <taxon>Desulfovibrionia</taxon>
        <taxon>Desulfovibrionales</taxon>
        <taxon>Desulfovibrionaceae</taxon>
        <taxon>Desulfovibrio</taxon>
    </lineage>
</organism>
<dbReference type="InterPro" id="IPR007630">
    <property type="entry name" value="RNA_pol_sigma70_r4"/>
</dbReference>
<dbReference type="GO" id="GO:0006352">
    <property type="term" value="P:DNA-templated transcription initiation"/>
    <property type="evidence" value="ECO:0007669"/>
    <property type="project" value="InterPro"/>
</dbReference>
<dbReference type="Pfam" id="PF04545">
    <property type="entry name" value="Sigma70_r4"/>
    <property type="match status" value="1"/>
</dbReference>
<dbReference type="Gene3D" id="1.10.10.10">
    <property type="entry name" value="Winged helix-like DNA-binding domain superfamily/Winged helix DNA-binding domain"/>
    <property type="match status" value="1"/>
</dbReference>
<keyword evidence="3" id="KW-0731">Sigma factor</keyword>
<keyword evidence="5" id="KW-0804">Transcription</keyword>
<dbReference type="SUPFAM" id="SSF88946">
    <property type="entry name" value="Sigma2 domain of RNA polymerase sigma factors"/>
    <property type="match status" value="1"/>
</dbReference>
<reference evidence="9" key="1">
    <citation type="submission" date="2017-04" db="EMBL/GenBank/DDBJ databases">
        <authorList>
            <person name="Varghese N."/>
            <person name="Submissions S."/>
        </authorList>
    </citation>
    <scope>NUCLEOTIDE SEQUENCE [LARGE SCALE GENOMIC DNA]</scope>
    <source>
        <strain evidence="9">K3S</strain>
    </source>
</reference>
<evidence type="ECO:0000259" key="7">
    <source>
        <dbReference type="Pfam" id="PF04545"/>
    </source>
</evidence>
<evidence type="ECO:0000256" key="2">
    <source>
        <dbReference type="ARBA" id="ARBA00023015"/>
    </source>
</evidence>
<evidence type="ECO:0000256" key="4">
    <source>
        <dbReference type="ARBA" id="ARBA00023125"/>
    </source>
</evidence>
<protein>
    <submittedName>
        <fullName evidence="8">RNA polymerase sigma-70 factor, ECF subfamily</fullName>
    </submittedName>
</protein>
<comment type="similarity">
    <text evidence="1">Belongs to the sigma-70 factor family. ECF subfamily.</text>
</comment>
<dbReference type="GO" id="GO:0003677">
    <property type="term" value="F:DNA binding"/>
    <property type="evidence" value="ECO:0007669"/>
    <property type="project" value="UniProtKB-KW"/>
</dbReference>
<dbReference type="InterPro" id="IPR013325">
    <property type="entry name" value="RNA_pol_sigma_r2"/>
</dbReference>
<dbReference type="PANTHER" id="PTHR43133:SF8">
    <property type="entry name" value="RNA POLYMERASE SIGMA FACTOR HI_1459-RELATED"/>
    <property type="match status" value="1"/>
</dbReference>
<keyword evidence="9" id="KW-1185">Reference proteome</keyword>
<evidence type="ECO:0000313" key="8">
    <source>
        <dbReference type="EMBL" id="SME95323.1"/>
    </source>
</evidence>
<dbReference type="Gene3D" id="1.10.1740.10">
    <property type="match status" value="1"/>
</dbReference>
<evidence type="ECO:0000259" key="6">
    <source>
        <dbReference type="Pfam" id="PF04542"/>
    </source>
</evidence>
<dbReference type="STRING" id="1519643.SAMN06295933_0792"/>
<dbReference type="InterPro" id="IPR036388">
    <property type="entry name" value="WH-like_DNA-bd_sf"/>
</dbReference>
<dbReference type="AlphaFoldDB" id="A0A1X7CEM8"/>
<dbReference type="EMBL" id="FWZU01000001">
    <property type="protein sequence ID" value="SME95323.1"/>
    <property type="molecule type" value="Genomic_DNA"/>
</dbReference>
<dbReference type="OrthoDB" id="9784272at2"/>
<dbReference type="InterPro" id="IPR013324">
    <property type="entry name" value="RNA_pol_sigma_r3/r4-like"/>
</dbReference>
<dbReference type="Pfam" id="PF04542">
    <property type="entry name" value="Sigma70_r2"/>
    <property type="match status" value="1"/>
</dbReference>
<dbReference type="NCBIfam" id="TIGR02937">
    <property type="entry name" value="sigma70-ECF"/>
    <property type="match status" value="1"/>
</dbReference>